<dbReference type="GeneID" id="85497736"/>
<name>A0AA48L8K5_9TREE</name>
<dbReference type="Proteomes" id="UP001233271">
    <property type="component" value="Chromosome 6"/>
</dbReference>
<evidence type="ECO:0000256" key="1">
    <source>
        <dbReference type="SAM" id="MobiDB-lite"/>
    </source>
</evidence>
<accession>A0AA48L8K5</accession>
<feature type="chain" id="PRO_5041350070" evidence="2">
    <location>
        <begin position="21"/>
        <end position="461"/>
    </location>
</feature>
<feature type="compositionally biased region" description="Basic and acidic residues" evidence="1">
    <location>
        <begin position="112"/>
        <end position="124"/>
    </location>
</feature>
<organism evidence="3 4">
    <name type="scientific">Cutaneotrichosporon cavernicola</name>
    <dbReference type="NCBI Taxonomy" id="279322"/>
    <lineage>
        <taxon>Eukaryota</taxon>
        <taxon>Fungi</taxon>
        <taxon>Dikarya</taxon>
        <taxon>Basidiomycota</taxon>
        <taxon>Agaricomycotina</taxon>
        <taxon>Tremellomycetes</taxon>
        <taxon>Trichosporonales</taxon>
        <taxon>Trichosporonaceae</taxon>
        <taxon>Cutaneotrichosporon</taxon>
    </lineage>
</organism>
<sequence length="461" mass="50088">MSAPPRMLLLCLWGTEQFCALPPSYDKALALATEKFQVPATHMVRLSCPVRELPHYIAGYTNNTDLFIMDNDSYHYACANKHVVRLDVNIHEKVGKAGGGGGGSGGGGGDKGGGDKGGSDKGGGDKSGAGKGKGGDKKEGGDQKGGSPASKSAPQTLSVNTTAGKNVSLTTTVTGDLPKGPPAGQYLGTLTVESGTFAQNFQGQQLGPNEVLTKFYVQEKDTVRLLFRPRSVRPQIDVLFPEESSLEVNVALKGWMVTTAYPEVVLRPDAGFTRLRWFLRVKKGGVVEDLLTGTESHGLFMELLPEAGPRPKIDTRPTAPLNPAYPDVRPVNAWVLQQSLFLQHIDRVLNTLGLPPQSRSALITAWLPGITRHKNIAYRILNKEQLDPSLRLELIPAPQVLMRLLILFRGIPDGEMKEWAGRQVGSDMGVDWRETVGWTPHLNDEALFRVIEYAAMEVFDN</sequence>
<reference evidence="3" key="1">
    <citation type="journal article" date="2023" name="BMC Genomics">
        <title>Chromosome-level genome assemblies of Cutaneotrichosporon spp. (Trichosporonales, Basidiomycota) reveal imbalanced evolution between nucleotide sequences and chromosome synteny.</title>
        <authorList>
            <person name="Kobayashi Y."/>
            <person name="Kayamori A."/>
            <person name="Aoki K."/>
            <person name="Shiwa Y."/>
            <person name="Matsutani M."/>
            <person name="Fujita N."/>
            <person name="Sugita T."/>
            <person name="Iwasaki W."/>
            <person name="Tanaka N."/>
            <person name="Takashima M."/>
        </authorList>
    </citation>
    <scope>NUCLEOTIDE SEQUENCE</scope>
    <source>
        <strain evidence="3">HIS019</strain>
    </source>
</reference>
<keyword evidence="4" id="KW-1185">Reference proteome</keyword>
<evidence type="ECO:0000256" key="2">
    <source>
        <dbReference type="SAM" id="SignalP"/>
    </source>
</evidence>
<evidence type="ECO:0000313" key="3">
    <source>
        <dbReference type="EMBL" id="BEI93866.1"/>
    </source>
</evidence>
<feature type="compositionally biased region" description="Gly residues" evidence="1">
    <location>
        <begin position="96"/>
        <end position="111"/>
    </location>
</feature>
<feature type="region of interest" description="Disordered" evidence="1">
    <location>
        <begin position="96"/>
        <end position="164"/>
    </location>
</feature>
<feature type="compositionally biased region" description="Polar residues" evidence="1">
    <location>
        <begin position="149"/>
        <end position="164"/>
    </location>
</feature>
<dbReference type="RefSeq" id="XP_060459131.1">
    <property type="nucleotide sequence ID" value="XM_060602770.1"/>
</dbReference>
<dbReference type="KEGG" id="ccac:CcaHIS019_0603250"/>
<keyword evidence="2" id="KW-0732">Signal</keyword>
<protein>
    <submittedName>
        <fullName evidence="3">Uncharacterized protein</fullName>
    </submittedName>
</protein>
<gene>
    <name evidence="3" type="ORF">CcaverHIS019_0603250</name>
</gene>
<feature type="signal peptide" evidence="2">
    <location>
        <begin position="1"/>
        <end position="20"/>
    </location>
</feature>
<feature type="compositionally biased region" description="Basic and acidic residues" evidence="1">
    <location>
        <begin position="133"/>
        <end position="142"/>
    </location>
</feature>
<evidence type="ECO:0000313" key="4">
    <source>
        <dbReference type="Proteomes" id="UP001233271"/>
    </source>
</evidence>
<proteinExistence type="predicted"/>
<dbReference type="EMBL" id="AP028217">
    <property type="protein sequence ID" value="BEI93866.1"/>
    <property type="molecule type" value="Genomic_DNA"/>
</dbReference>
<dbReference type="AlphaFoldDB" id="A0AA48L8K5"/>